<protein>
    <recommendedName>
        <fullName evidence="4">DUF177 domain-containing protein</fullName>
    </recommendedName>
</protein>
<dbReference type="RefSeq" id="WP_118910135.1">
    <property type="nucleotide sequence ID" value="NZ_QOCS01000005.1"/>
</dbReference>
<feature type="region of interest" description="Disordered" evidence="1">
    <location>
        <begin position="160"/>
        <end position="181"/>
    </location>
</feature>
<comment type="caution">
    <text evidence="2">The sequence shown here is derived from an EMBL/GenBank/DDBJ whole genome shotgun (WGS) entry which is preliminary data.</text>
</comment>
<evidence type="ECO:0000313" key="2">
    <source>
        <dbReference type="EMBL" id="RHW48370.1"/>
    </source>
</evidence>
<organism evidence="2 3">
    <name type="scientific">Bombilactobacillus bombi</name>
    <dbReference type="NCBI Taxonomy" id="1303590"/>
    <lineage>
        <taxon>Bacteria</taxon>
        <taxon>Bacillati</taxon>
        <taxon>Bacillota</taxon>
        <taxon>Bacilli</taxon>
        <taxon>Lactobacillales</taxon>
        <taxon>Lactobacillaceae</taxon>
        <taxon>Bombilactobacillus</taxon>
    </lineage>
</organism>
<gene>
    <name evidence="2" type="ORF">DS832_02075</name>
</gene>
<dbReference type="Proteomes" id="UP000284822">
    <property type="component" value="Unassembled WGS sequence"/>
</dbReference>
<evidence type="ECO:0000313" key="3">
    <source>
        <dbReference type="Proteomes" id="UP000284822"/>
    </source>
</evidence>
<dbReference type="EMBL" id="QOCS01000005">
    <property type="protein sequence ID" value="RHW48370.1"/>
    <property type="molecule type" value="Genomic_DNA"/>
</dbReference>
<name>A0A417ZCJ6_9LACO</name>
<evidence type="ECO:0008006" key="4">
    <source>
        <dbReference type="Google" id="ProtNLM"/>
    </source>
</evidence>
<accession>A0A417ZCJ6</accession>
<evidence type="ECO:0000256" key="1">
    <source>
        <dbReference type="SAM" id="MobiDB-lite"/>
    </source>
</evidence>
<feature type="compositionally biased region" description="Basic and acidic residues" evidence="1">
    <location>
        <begin position="170"/>
        <end position="181"/>
    </location>
</feature>
<dbReference type="AlphaFoldDB" id="A0A417ZCJ6"/>
<reference evidence="2 3" key="1">
    <citation type="submission" date="2018-07" db="EMBL/GenBank/DDBJ databases">
        <title>Genome sequences of six Lactobacillus spp. isolated from bumble bee guts.</title>
        <authorList>
            <person name="Motta E.V.S."/>
            <person name="Moran N.A."/>
        </authorList>
    </citation>
    <scope>NUCLEOTIDE SEQUENCE [LARGE SCALE GENOMIC DNA]</scope>
    <source>
        <strain evidence="2 3">LV-8.1</strain>
    </source>
</reference>
<dbReference type="InterPro" id="IPR003772">
    <property type="entry name" value="YceD"/>
</dbReference>
<dbReference type="Pfam" id="PF02620">
    <property type="entry name" value="YceD"/>
    <property type="match status" value="1"/>
</dbReference>
<proteinExistence type="predicted"/>
<sequence>MLVYTTAQLEKYRKHPLTIQQTLNLEKDLQQRDAQIIAVKPVTVNGTLGWEKGLIYSQLSIKTQLTYPSTRSFEPVVLPINIDVQEFYSSDLNTNNDTDSQPEELIIPLENEQLDLQSVIEDNILLSIPSQVLTTEEQAKGTMPSGKEWTVISEDQYQKNRKQAGNSQWDKLKELLPPDDE</sequence>